<dbReference type="GeneID" id="70235797"/>
<feature type="transmembrane region" description="Helical" evidence="1">
    <location>
        <begin position="129"/>
        <end position="149"/>
    </location>
</feature>
<comment type="caution">
    <text evidence="2">The sequence shown here is derived from an EMBL/GenBank/DDBJ whole genome shotgun (WGS) entry which is preliminary data.</text>
</comment>
<evidence type="ECO:0000313" key="3">
    <source>
        <dbReference type="Proteomes" id="UP000769157"/>
    </source>
</evidence>
<sequence>MPIRFGCKAMYDGYTCIILVKWSSRVCSRGNLDSKLLTNSSLRLVIRFTLPNNVVISVELRGMPWSSTKAANDEHTAFNRSRSWIYCCSSETITWARESSNESLTGVGKSVSSFAGNGGNFLSGGRTTVMVFPVWFSSSVFFSISLISWPSFPRDKNHRLCE</sequence>
<keyword evidence="1" id="KW-0472">Membrane</keyword>
<keyword evidence="1" id="KW-1133">Transmembrane helix</keyword>
<evidence type="ECO:0000256" key="1">
    <source>
        <dbReference type="SAM" id="Phobius"/>
    </source>
</evidence>
<name>A0A9P8T4V5_9ASCO</name>
<dbReference type="RefSeq" id="XP_046060848.1">
    <property type="nucleotide sequence ID" value="XM_046204845.1"/>
</dbReference>
<keyword evidence="3" id="KW-1185">Reference proteome</keyword>
<evidence type="ECO:0000313" key="2">
    <source>
        <dbReference type="EMBL" id="KAH3665644.1"/>
    </source>
</evidence>
<reference evidence="2" key="1">
    <citation type="journal article" date="2021" name="Open Biol.">
        <title>Shared evolutionary footprints suggest mitochondrial oxidative damage underlies multiple complex I losses in fungi.</title>
        <authorList>
            <person name="Schikora-Tamarit M.A."/>
            <person name="Marcet-Houben M."/>
            <person name="Nosek J."/>
            <person name="Gabaldon T."/>
        </authorList>
    </citation>
    <scope>NUCLEOTIDE SEQUENCE</scope>
    <source>
        <strain evidence="2">CBS6075</strain>
    </source>
</reference>
<proteinExistence type="predicted"/>
<gene>
    <name evidence="2" type="ORF">OGAPHI_003832</name>
</gene>
<protein>
    <submittedName>
        <fullName evidence="2">Uncharacterized protein</fullName>
    </submittedName>
</protein>
<dbReference type="AlphaFoldDB" id="A0A9P8T4V5"/>
<accession>A0A9P8T4V5</accession>
<organism evidence="2 3">
    <name type="scientific">Ogataea philodendri</name>
    <dbReference type="NCBI Taxonomy" id="1378263"/>
    <lineage>
        <taxon>Eukaryota</taxon>
        <taxon>Fungi</taxon>
        <taxon>Dikarya</taxon>
        <taxon>Ascomycota</taxon>
        <taxon>Saccharomycotina</taxon>
        <taxon>Pichiomycetes</taxon>
        <taxon>Pichiales</taxon>
        <taxon>Pichiaceae</taxon>
        <taxon>Ogataea</taxon>
    </lineage>
</organism>
<keyword evidence="1" id="KW-0812">Transmembrane</keyword>
<reference evidence="2" key="2">
    <citation type="submission" date="2021-01" db="EMBL/GenBank/DDBJ databases">
        <authorList>
            <person name="Schikora-Tamarit M.A."/>
        </authorList>
    </citation>
    <scope>NUCLEOTIDE SEQUENCE</scope>
    <source>
        <strain evidence="2">CBS6075</strain>
    </source>
</reference>
<dbReference type="EMBL" id="JAEUBE010000295">
    <property type="protein sequence ID" value="KAH3665644.1"/>
    <property type="molecule type" value="Genomic_DNA"/>
</dbReference>
<dbReference type="Proteomes" id="UP000769157">
    <property type="component" value="Unassembled WGS sequence"/>
</dbReference>